<accession>A0AA38G5Q0</accession>
<dbReference type="InterPro" id="IPR051801">
    <property type="entry name" value="GH28_Enzymes"/>
</dbReference>
<dbReference type="PANTHER" id="PTHR31339">
    <property type="entry name" value="PECTIN LYASE-RELATED"/>
    <property type="match status" value="1"/>
</dbReference>
<keyword evidence="7" id="KW-1185">Reference proteome</keyword>
<evidence type="ECO:0000256" key="4">
    <source>
        <dbReference type="RuleBase" id="RU361169"/>
    </source>
</evidence>
<evidence type="ECO:0008006" key="8">
    <source>
        <dbReference type="Google" id="ProtNLM"/>
    </source>
</evidence>
<dbReference type="Gene3D" id="2.160.20.10">
    <property type="entry name" value="Single-stranded right-handed beta-helix, Pectin lyase-like"/>
    <property type="match status" value="1"/>
</dbReference>
<organism evidence="6 7">
    <name type="scientific">Taxus chinensis</name>
    <name type="common">Chinese yew</name>
    <name type="synonym">Taxus wallichiana var. chinensis</name>
    <dbReference type="NCBI Taxonomy" id="29808"/>
    <lineage>
        <taxon>Eukaryota</taxon>
        <taxon>Viridiplantae</taxon>
        <taxon>Streptophyta</taxon>
        <taxon>Embryophyta</taxon>
        <taxon>Tracheophyta</taxon>
        <taxon>Spermatophyta</taxon>
        <taxon>Pinopsida</taxon>
        <taxon>Pinidae</taxon>
        <taxon>Conifers II</taxon>
        <taxon>Cupressales</taxon>
        <taxon>Taxaceae</taxon>
        <taxon>Taxus</taxon>
    </lineage>
</organism>
<dbReference type="InterPro" id="IPR012334">
    <property type="entry name" value="Pectin_lyas_fold"/>
</dbReference>
<dbReference type="PANTHER" id="PTHR31339:SF4">
    <property type="entry name" value="PECTIN LYASE-LIKE SUPERFAMILY PROTEIN"/>
    <property type="match status" value="1"/>
</dbReference>
<sequence>MHMPNHSGMFIPTRDDPPPPPGAVLVHVWTLGKMVSQVSDYGGSQNDLHQFKWATKTPWAIFFFVVTLLFVVFFQIKSGNILTLWVESEEMEIKNDMIFVPEEKPSCSNFVRVDTRRRKVVSILEFGGVGDGKILNTKAFQKAIDYLDEYAAGKDGGVGTQLTVPSGIWLTGSFNVTSNFTLYLEKDAVILGSQDTSEWPLIDPLPSYGHGRERPGARHISLIHGANLENVMITGENGTIDGQGQMWWDMWSNKSLQHTRGHLVEFLNSTNIIISNVTFLNSPFWNIHPVYCRNVVIKQVTILAPLDAPNTDGVDPDSSSNVCIEDCYIRSGDDLVAVKSGWDEYGISVGHPSSNIVIQRVIGSTPTCSGIGIGSEMSGGISGVLVQDFIVYNASAGIRVKTDTGRGGYITNITISNFKMENVKVPIKFTSGSNDHPDNKWDPNALPFIKGIIIKDVVVMPTMRMGSQKLAANIFGGDNPLMEDNLMVDHSGGEEEPPHVDAELHSVHFDDYTFHNKHEVLMWVVELGAKLPSTVDPSLIANMVWGEEEVELPRHTTNEILNPGHAFTSAGQNNEEIPFENDGYYCFPPIKIHCEDHEEHVHHAQPPPNEDHHEIPIKEVTLEQQVQALTRQLASLASHIHKEQPKVVKQTIPKAKPKASFYEFPIKTLRREAQRDPYEEIVATN</sequence>
<evidence type="ECO:0000313" key="7">
    <source>
        <dbReference type="Proteomes" id="UP000824469"/>
    </source>
</evidence>
<reference evidence="6 7" key="1">
    <citation type="journal article" date="2021" name="Nat. Plants">
        <title>The Taxus genome provides insights into paclitaxel biosynthesis.</title>
        <authorList>
            <person name="Xiong X."/>
            <person name="Gou J."/>
            <person name="Liao Q."/>
            <person name="Li Y."/>
            <person name="Zhou Q."/>
            <person name="Bi G."/>
            <person name="Li C."/>
            <person name="Du R."/>
            <person name="Wang X."/>
            <person name="Sun T."/>
            <person name="Guo L."/>
            <person name="Liang H."/>
            <person name="Lu P."/>
            <person name="Wu Y."/>
            <person name="Zhang Z."/>
            <person name="Ro D.K."/>
            <person name="Shang Y."/>
            <person name="Huang S."/>
            <person name="Yan J."/>
        </authorList>
    </citation>
    <scope>NUCLEOTIDE SEQUENCE [LARGE SCALE GENOMIC DNA]</scope>
    <source>
        <strain evidence="6">Ta-2019</strain>
    </source>
</reference>
<gene>
    <name evidence="6" type="ORF">KI387_019058</name>
</gene>
<evidence type="ECO:0000256" key="3">
    <source>
        <dbReference type="ARBA" id="ARBA00023295"/>
    </source>
</evidence>
<dbReference type="InterPro" id="IPR011050">
    <property type="entry name" value="Pectin_lyase_fold/virulence"/>
</dbReference>
<comment type="similarity">
    <text evidence="1 4">Belongs to the glycosyl hydrolase 28 family.</text>
</comment>
<dbReference type="GO" id="GO:0005975">
    <property type="term" value="P:carbohydrate metabolic process"/>
    <property type="evidence" value="ECO:0007669"/>
    <property type="project" value="InterPro"/>
</dbReference>
<dbReference type="GO" id="GO:0004650">
    <property type="term" value="F:polygalacturonase activity"/>
    <property type="evidence" value="ECO:0007669"/>
    <property type="project" value="InterPro"/>
</dbReference>
<evidence type="ECO:0000256" key="5">
    <source>
        <dbReference type="SAM" id="Phobius"/>
    </source>
</evidence>
<feature type="transmembrane region" description="Helical" evidence="5">
    <location>
        <begin position="59"/>
        <end position="76"/>
    </location>
</feature>
<dbReference type="Proteomes" id="UP000824469">
    <property type="component" value="Unassembled WGS sequence"/>
</dbReference>
<keyword evidence="5" id="KW-0472">Membrane</keyword>
<evidence type="ECO:0000313" key="6">
    <source>
        <dbReference type="EMBL" id="KAH9317289.1"/>
    </source>
</evidence>
<dbReference type="AlphaFoldDB" id="A0AA38G5Q0"/>
<dbReference type="SUPFAM" id="SSF51126">
    <property type="entry name" value="Pectin lyase-like"/>
    <property type="match status" value="1"/>
</dbReference>
<evidence type="ECO:0000256" key="1">
    <source>
        <dbReference type="ARBA" id="ARBA00008834"/>
    </source>
</evidence>
<keyword evidence="5" id="KW-1133">Transmembrane helix</keyword>
<proteinExistence type="inferred from homology"/>
<name>A0AA38G5Q0_TAXCH</name>
<dbReference type="Pfam" id="PF00295">
    <property type="entry name" value="Glyco_hydro_28"/>
    <property type="match status" value="1"/>
</dbReference>
<protein>
    <recommendedName>
        <fullName evidence="8">Polygalacturonase</fullName>
    </recommendedName>
</protein>
<dbReference type="InterPro" id="IPR006626">
    <property type="entry name" value="PbH1"/>
</dbReference>
<dbReference type="SMART" id="SM00710">
    <property type="entry name" value="PbH1"/>
    <property type="match status" value="6"/>
</dbReference>
<keyword evidence="2 4" id="KW-0378">Hydrolase</keyword>
<keyword evidence="3 4" id="KW-0326">Glycosidase</keyword>
<comment type="caution">
    <text evidence="6">The sequence shown here is derived from an EMBL/GenBank/DDBJ whole genome shotgun (WGS) entry which is preliminary data.</text>
</comment>
<dbReference type="InterPro" id="IPR000743">
    <property type="entry name" value="Glyco_hydro_28"/>
</dbReference>
<dbReference type="EMBL" id="JAHRHJ020000004">
    <property type="protein sequence ID" value="KAH9317289.1"/>
    <property type="molecule type" value="Genomic_DNA"/>
</dbReference>
<keyword evidence="5" id="KW-0812">Transmembrane</keyword>
<evidence type="ECO:0000256" key="2">
    <source>
        <dbReference type="ARBA" id="ARBA00022801"/>
    </source>
</evidence>